<sequence>MDEGSQAREGGGQTGAWPVHPGRSDLRAPPGEGGVLEFRKQARRRKLSSRVRSGGRDGGGASLPRQLPDSEVAAAALLNRRNPLHGSGRCAVRALPQGQDVLNEPVLHSVNDRLTELGINYKKRKRVLRDNEEARPGGRHLSEAYIVLVSTLRPHTGGR</sequence>
<evidence type="ECO:0000313" key="2">
    <source>
        <dbReference type="EMBL" id="KAH8022646.1"/>
    </source>
</evidence>
<keyword evidence="3" id="KW-1185">Reference proteome</keyword>
<dbReference type="AlphaFoldDB" id="A0A9J6DL21"/>
<protein>
    <submittedName>
        <fullName evidence="2">Uncharacterized protein</fullName>
    </submittedName>
</protein>
<accession>A0A9J6DL21</accession>
<dbReference type="Proteomes" id="UP000821866">
    <property type="component" value="Chromosome 6"/>
</dbReference>
<organism evidence="2 3">
    <name type="scientific">Rhipicephalus microplus</name>
    <name type="common">Cattle tick</name>
    <name type="synonym">Boophilus microplus</name>
    <dbReference type="NCBI Taxonomy" id="6941"/>
    <lineage>
        <taxon>Eukaryota</taxon>
        <taxon>Metazoa</taxon>
        <taxon>Ecdysozoa</taxon>
        <taxon>Arthropoda</taxon>
        <taxon>Chelicerata</taxon>
        <taxon>Arachnida</taxon>
        <taxon>Acari</taxon>
        <taxon>Parasitiformes</taxon>
        <taxon>Ixodida</taxon>
        <taxon>Ixodoidea</taxon>
        <taxon>Ixodidae</taxon>
        <taxon>Rhipicephalinae</taxon>
        <taxon>Rhipicephalus</taxon>
        <taxon>Boophilus</taxon>
    </lineage>
</organism>
<evidence type="ECO:0000313" key="3">
    <source>
        <dbReference type="Proteomes" id="UP000821866"/>
    </source>
</evidence>
<reference evidence="2" key="1">
    <citation type="journal article" date="2020" name="Cell">
        <title>Large-Scale Comparative Analyses of Tick Genomes Elucidate Their Genetic Diversity and Vector Capacities.</title>
        <authorList>
            <consortium name="Tick Genome and Microbiome Consortium (TIGMIC)"/>
            <person name="Jia N."/>
            <person name="Wang J."/>
            <person name="Shi W."/>
            <person name="Du L."/>
            <person name="Sun Y."/>
            <person name="Zhan W."/>
            <person name="Jiang J.F."/>
            <person name="Wang Q."/>
            <person name="Zhang B."/>
            <person name="Ji P."/>
            <person name="Bell-Sakyi L."/>
            <person name="Cui X.M."/>
            <person name="Yuan T.T."/>
            <person name="Jiang B.G."/>
            <person name="Yang W.F."/>
            <person name="Lam T.T."/>
            <person name="Chang Q.C."/>
            <person name="Ding S.J."/>
            <person name="Wang X.J."/>
            <person name="Zhu J.G."/>
            <person name="Ruan X.D."/>
            <person name="Zhao L."/>
            <person name="Wei J.T."/>
            <person name="Ye R.Z."/>
            <person name="Que T.C."/>
            <person name="Du C.H."/>
            <person name="Zhou Y.H."/>
            <person name="Cheng J.X."/>
            <person name="Dai P.F."/>
            <person name="Guo W.B."/>
            <person name="Han X.H."/>
            <person name="Huang E.J."/>
            <person name="Li L.F."/>
            <person name="Wei W."/>
            <person name="Gao Y.C."/>
            <person name="Liu J.Z."/>
            <person name="Shao H.Z."/>
            <person name="Wang X."/>
            <person name="Wang C.C."/>
            <person name="Yang T.C."/>
            <person name="Huo Q.B."/>
            <person name="Li W."/>
            <person name="Chen H.Y."/>
            <person name="Chen S.E."/>
            <person name="Zhou L.G."/>
            <person name="Ni X.B."/>
            <person name="Tian J.H."/>
            <person name="Sheng Y."/>
            <person name="Liu T."/>
            <person name="Pan Y.S."/>
            <person name="Xia L.Y."/>
            <person name="Li J."/>
            <person name="Zhao F."/>
            <person name="Cao W.C."/>
        </authorList>
    </citation>
    <scope>NUCLEOTIDE SEQUENCE</scope>
    <source>
        <strain evidence="2">Rmic-2018</strain>
    </source>
</reference>
<feature type="region of interest" description="Disordered" evidence="1">
    <location>
        <begin position="1"/>
        <end position="68"/>
    </location>
</feature>
<proteinExistence type="predicted"/>
<evidence type="ECO:0000256" key="1">
    <source>
        <dbReference type="SAM" id="MobiDB-lite"/>
    </source>
</evidence>
<dbReference type="EMBL" id="JABSTU010000008">
    <property type="protein sequence ID" value="KAH8022646.1"/>
    <property type="molecule type" value="Genomic_DNA"/>
</dbReference>
<reference evidence="2" key="2">
    <citation type="submission" date="2021-09" db="EMBL/GenBank/DDBJ databases">
        <authorList>
            <person name="Jia N."/>
            <person name="Wang J."/>
            <person name="Shi W."/>
            <person name="Du L."/>
            <person name="Sun Y."/>
            <person name="Zhan W."/>
            <person name="Jiang J."/>
            <person name="Wang Q."/>
            <person name="Zhang B."/>
            <person name="Ji P."/>
            <person name="Sakyi L.B."/>
            <person name="Cui X."/>
            <person name="Yuan T."/>
            <person name="Jiang B."/>
            <person name="Yang W."/>
            <person name="Lam T.T.-Y."/>
            <person name="Chang Q."/>
            <person name="Ding S."/>
            <person name="Wang X."/>
            <person name="Zhu J."/>
            <person name="Ruan X."/>
            <person name="Zhao L."/>
            <person name="Wei J."/>
            <person name="Que T."/>
            <person name="Du C."/>
            <person name="Cheng J."/>
            <person name="Dai P."/>
            <person name="Han X."/>
            <person name="Huang E."/>
            <person name="Gao Y."/>
            <person name="Liu J."/>
            <person name="Shao H."/>
            <person name="Ye R."/>
            <person name="Li L."/>
            <person name="Wei W."/>
            <person name="Wang X."/>
            <person name="Wang C."/>
            <person name="Huo Q."/>
            <person name="Li W."/>
            <person name="Guo W."/>
            <person name="Chen H."/>
            <person name="Chen S."/>
            <person name="Zhou L."/>
            <person name="Zhou L."/>
            <person name="Ni X."/>
            <person name="Tian J."/>
            <person name="Zhou Y."/>
            <person name="Sheng Y."/>
            <person name="Liu T."/>
            <person name="Pan Y."/>
            <person name="Xia L."/>
            <person name="Li J."/>
            <person name="Zhao F."/>
            <person name="Cao W."/>
        </authorList>
    </citation>
    <scope>NUCLEOTIDE SEQUENCE</scope>
    <source>
        <strain evidence="2">Rmic-2018</strain>
        <tissue evidence="2">Larvae</tissue>
    </source>
</reference>
<name>A0A9J6DL21_RHIMP</name>
<comment type="caution">
    <text evidence="2">The sequence shown here is derived from an EMBL/GenBank/DDBJ whole genome shotgun (WGS) entry which is preliminary data.</text>
</comment>
<gene>
    <name evidence="2" type="ORF">HPB51_000946</name>
</gene>